<dbReference type="InterPro" id="IPR038591">
    <property type="entry name" value="NolW-like_sf"/>
</dbReference>
<dbReference type="Pfam" id="PF16957">
    <property type="entry name" value="Mal_decarbox_Al"/>
    <property type="match status" value="1"/>
</dbReference>
<comment type="caution">
    <text evidence="1">The sequence shown here is derived from an EMBL/GenBank/DDBJ whole genome shotgun (WGS) entry which is preliminary data.</text>
</comment>
<dbReference type="HOGENOM" id="CLU_2297703_0_0_6"/>
<reference evidence="1 2" key="1">
    <citation type="journal article" date="2011" name="PLoS Pathog.">
        <title>Dynamic evolution of pathogenicity revealed by sequencing and comparative genomics of 19 Pseudomonas syringae isolates.</title>
        <authorList>
            <person name="Baltrus D.A."/>
            <person name="Nishimura M.T."/>
            <person name="Romanchuk A."/>
            <person name="Chang J.H."/>
            <person name="Mukhtar M.S."/>
            <person name="Cherkis K."/>
            <person name="Roach J."/>
            <person name="Grant S.R."/>
            <person name="Jones C.D."/>
            <person name="Dangl J.L."/>
        </authorList>
    </citation>
    <scope>NUCLEOTIDE SEQUENCE [LARGE SCALE GENOMIC DNA]</scope>
    <source>
        <strain evidence="1 2">1704B</strain>
    </source>
</reference>
<dbReference type="Proteomes" id="UP000004986">
    <property type="component" value="Unassembled WGS sequence"/>
</dbReference>
<feature type="non-terminal residue" evidence="1">
    <location>
        <position position="101"/>
    </location>
</feature>
<keyword evidence="2" id="KW-1185">Reference proteome</keyword>
<dbReference type="Gene3D" id="3.30.1370.120">
    <property type="match status" value="1"/>
</dbReference>
<proteinExistence type="predicted"/>
<evidence type="ECO:0000313" key="1">
    <source>
        <dbReference type="EMBL" id="EGH48431.1"/>
    </source>
</evidence>
<feature type="non-terminal residue" evidence="1">
    <location>
        <position position="1"/>
    </location>
</feature>
<dbReference type="InterPro" id="IPR005777">
    <property type="entry name" value="MadA"/>
</dbReference>
<evidence type="ECO:0000313" key="2">
    <source>
        <dbReference type="Proteomes" id="UP000004986"/>
    </source>
</evidence>
<dbReference type="AlphaFoldDB" id="F3GMX8"/>
<dbReference type="EMBL" id="AEAI01003111">
    <property type="protein sequence ID" value="EGH48431.1"/>
    <property type="molecule type" value="Genomic_DNA"/>
</dbReference>
<organism evidence="1 2">
    <name type="scientific">Pseudomonas syringae pv. pisi str. 1704B</name>
    <dbReference type="NCBI Taxonomy" id="629263"/>
    <lineage>
        <taxon>Bacteria</taxon>
        <taxon>Pseudomonadati</taxon>
        <taxon>Pseudomonadota</taxon>
        <taxon>Gammaproteobacteria</taxon>
        <taxon>Pseudomonadales</taxon>
        <taxon>Pseudomonadaceae</taxon>
        <taxon>Pseudomonas</taxon>
        <taxon>Pseudomonas syringae</taxon>
    </lineage>
</organism>
<name>F3GMX8_PSESJ</name>
<accession>F3GMX8</accession>
<gene>
    <name evidence="1" type="ORF">PSYPI_41458</name>
</gene>
<sequence>LHATPAWLDMRQQHDDGPAAYLERGKKLVVQMVETFQEGGKPTFVETLDAVEVAKKSGMPLAGMVRFLPIERTNSVVAISSQPEYLHEVGEWIHTIDEGGG</sequence>
<dbReference type="GO" id="GO:0016740">
    <property type="term" value="F:transferase activity"/>
    <property type="evidence" value="ECO:0007669"/>
    <property type="project" value="InterPro"/>
</dbReference>
<protein>
    <submittedName>
        <fullName evidence="1">Malonate decarboxylase, alpha subunit</fullName>
    </submittedName>
</protein>